<dbReference type="Gene3D" id="3.30.750.24">
    <property type="entry name" value="STAS domain"/>
    <property type="match status" value="1"/>
</dbReference>
<dbReference type="RefSeq" id="WP_200260128.1">
    <property type="nucleotide sequence ID" value="NZ_NRSH01000118.1"/>
</dbReference>
<keyword evidence="5" id="KW-1185">Reference proteome</keyword>
<gene>
    <name evidence="4" type="ORF">CKO13_09480</name>
</gene>
<name>A0ABS1E8I2_9GAMM</name>
<dbReference type="InterPro" id="IPR003658">
    <property type="entry name" value="Anti-sigma_ant"/>
</dbReference>
<dbReference type="Proteomes" id="UP000738126">
    <property type="component" value="Unassembled WGS sequence"/>
</dbReference>
<dbReference type="EMBL" id="NRSH01000118">
    <property type="protein sequence ID" value="MBK1727243.1"/>
    <property type="molecule type" value="Genomic_DNA"/>
</dbReference>
<evidence type="ECO:0000313" key="5">
    <source>
        <dbReference type="Proteomes" id="UP000738126"/>
    </source>
</evidence>
<dbReference type="CDD" id="cd07043">
    <property type="entry name" value="STAS_anti-anti-sigma_factors"/>
    <property type="match status" value="1"/>
</dbReference>
<feature type="domain" description="STAS" evidence="3">
    <location>
        <begin position="3"/>
        <end position="101"/>
    </location>
</feature>
<evidence type="ECO:0000313" key="4">
    <source>
        <dbReference type="EMBL" id="MBK1727243.1"/>
    </source>
</evidence>
<proteinExistence type="inferred from homology"/>
<accession>A0ABS1E8I2</accession>
<dbReference type="NCBIfam" id="TIGR00377">
    <property type="entry name" value="ant_ant_sig"/>
    <property type="match status" value="1"/>
</dbReference>
<dbReference type="PANTHER" id="PTHR33495:SF15">
    <property type="entry name" value="STAS DOMAIN-CONTAINING PROTEIN"/>
    <property type="match status" value="1"/>
</dbReference>
<evidence type="ECO:0000259" key="3">
    <source>
        <dbReference type="PROSITE" id="PS50801"/>
    </source>
</evidence>
<comment type="similarity">
    <text evidence="1 2">Belongs to the anti-sigma-factor antagonist family.</text>
</comment>
<dbReference type="PANTHER" id="PTHR33495">
    <property type="entry name" value="ANTI-SIGMA FACTOR ANTAGONIST TM_1081-RELATED-RELATED"/>
    <property type="match status" value="1"/>
</dbReference>
<dbReference type="PROSITE" id="PS50801">
    <property type="entry name" value="STAS"/>
    <property type="match status" value="1"/>
</dbReference>
<dbReference type="SUPFAM" id="SSF52091">
    <property type="entry name" value="SpoIIaa-like"/>
    <property type="match status" value="1"/>
</dbReference>
<comment type="caution">
    <text evidence="4">The sequence shown here is derived from an EMBL/GenBank/DDBJ whole genome shotgun (WGS) entry which is preliminary data.</text>
</comment>
<organism evidence="4 5">
    <name type="scientific">Halorhodospira neutriphila</name>
    <dbReference type="NCBI Taxonomy" id="168379"/>
    <lineage>
        <taxon>Bacteria</taxon>
        <taxon>Pseudomonadati</taxon>
        <taxon>Pseudomonadota</taxon>
        <taxon>Gammaproteobacteria</taxon>
        <taxon>Chromatiales</taxon>
        <taxon>Ectothiorhodospiraceae</taxon>
        <taxon>Halorhodospira</taxon>
    </lineage>
</organism>
<dbReference type="InterPro" id="IPR002645">
    <property type="entry name" value="STAS_dom"/>
</dbReference>
<sequence length="101" mass="11723">MAIQTRYEDDGQSLVLSVQGYFDFSLHKDFRQAYKGAEGVRRFVVDLRDTEYMDSSALGMLLLLREFAGDQGGEVILRHCSREVRKILEIANFQRLFQIED</sequence>
<dbReference type="Pfam" id="PF01740">
    <property type="entry name" value="STAS"/>
    <property type="match status" value="1"/>
</dbReference>
<dbReference type="InterPro" id="IPR036513">
    <property type="entry name" value="STAS_dom_sf"/>
</dbReference>
<evidence type="ECO:0000256" key="1">
    <source>
        <dbReference type="ARBA" id="ARBA00009013"/>
    </source>
</evidence>
<reference evidence="4 5" key="1">
    <citation type="journal article" date="2020" name="Microorganisms">
        <title>Osmotic Adaptation and Compatible Solute Biosynthesis of Phototrophic Bacteria as Revealed from Genome Analyses.</title>
        <authorList>
            <person name="Imhoff J.F."/>
            <person name="Rahn T."/>
            <person name="Kunzel S."/>
            <person name="Keller A."/>
            <person name="Neulinger S.C."/>
        </authorList>
    </citation>
    <scope>NUCLEOTIDE SEQUENCE [LARGE SCALE GENOMIC DNA]</scope>
    <source>
        <strain evidence="4 5">DSM 15116</strain>
    </source>
</reference>
<protein>
    <recommendedName>
        <fullName evidence="2">Anti-sigma factor antagonist</fullName>
    </recommendedName>
</protein>
<evidence type="ECO:0000256" key="2">
    <source>
        <dbReference type="RuleBase" id="RU003749"/>
    </source>
</evidence>